<sequence>MKKTGLLLIQVFFAGLCFGQTYKLPAFKNTFSKQGYPKTAHRIEMLEHPVQYLGPSKDTILINRRTGLRPIADSNQVFIEDDVADQYAHYKNGKLRIIIDPSKQVTLEEYERWTKDTGYKYYKAYPILIINETDSITIVGEGANIPIILEALDKDKWWKPLETRYQFDCGVGLKYILLKPREILCVLAPKYTGTFKTKLRYRLGESYSAEFVGYISRDQFEFHGGYLP</sequence>
<comment type="caution">
    <text evidence="1">The sequence shown here is derived from an EMBL/GenBank/DDBJ whole genome shotgun (WGS) entry which is preliminary data.</text>
</comment>
<dbReference type="AlphaFoldDB" id="A0A1V9EF90"/>
<name>A0A1V9EF90_9BACT</name>
<dbReference type="Proteomes" id="UP000192610">
    <property type="component" value="Unassembled WGS sequence"/>
</dbReference>
<gene>
    <name evidence="1" type="ORF">A4H97_10535</name>
</gene>
<evidence type="ECO:0000313" key="1">
    <source>
        <dbReference type="EMBL" id="OQP44790.1"/>
    </source>
</evidence>
<dbReference type="OrthoDB" id="654711at2"/>
<accession>A0A1V9EF90</accession>
<dbReference type="RefSeq" id="WP_081202843.1">
    <property type="nucleotide sequence ID" value="NZ_FOCZ01000016.1"/>
</dbReference>
<proteinExistence type="predicted"/>
<reference evidence="2" key="1">
    <citation type="submission" date="2016-04" db="EMBL/GenBank/DDBJ databases">
        <authorList>
            <person name="Chen L."/>
            <person name="Zhuang W."/>
            <person name="Wang G."/>
        </authorList>
    </citation>
    <scope>NUCLEOTIDE SEQUENCE [LARGE SCALE GENOMIC DNA]</scope>
    <source>
        <strain evidence="2">17621</strain>
    </source>
</reference>
<organism evidence="1 2">
    <name type="scientific">Niastella yeongjuensis</name>
    <dbReference type="NCBI Taxonomy" id="354355"/>
    <lineage>
        <taxon>Bacteria</taxon>
        <taxon>Pseudomonadati</taxon>
        <taxon>Bacteroidota</taxon>
        <taxon>Chitinophagia</taxon>
        <taxon>Chitinophagales</taxon>
        <taxon>Chitinophagaceae</taxon>
        <taxon>Niastella</taxon>
    </lineage>
</organism>
<protein>
    <submittedName>
        <fullName evidence="1">Uncharacterized protein</fullName>
    </submittedName>
</protein>
<keyword evidence="2" id="KW-1185">Reference proteome</keyword>
<evidence type="ECO:0000313" key="2">
    <source>
        <dbReference type="Proteomes" id="UP000192610"/>
    </source>
</evidence>
<dbReference type="STRING" id="354355.SAMN05660816_05993"/>
<dbReference type="EMBL" id="LVXG01000034">
    <property type="protein sequence ID" value="OQP44790.1"/>
    <property type="molecule type" value="Genomic_DNA"/>
</dbReference>